<comment type="caution">
    <text evidence="14">The sequence shown here is derived from an EMBL/GenBank/DDBJ whole genome shotgun (WGS) entry which is preliminary data.</text>
</comment>
<dbReference type="SUPFAM" id="SSF56112">
    <property type="entry name" value="Protein kinase-like (PK-like)"/>
    <property type="match status" value="1"/>
</dbReference>
<dbReference type="Pfam" id="PF06237">
    <property type="entry name" value="SLC52_ribofla_tr"/>
    <property type="match status" value="1"/>
</dbReference>
<dbReference type="GO" id="GO:0032217">
    <property type="term" value="F:riboflavin transmembrane transporter activity"/>
    <property type="evidence" value="ECO:0007669"/>
    <property type="project" value="InterPro"/>
</dbReference>
<accession>A0A6B0RUE3</accession>
<comment type="similarity">
    <text evidence="3">Belongs to the riboflavin transporter family.</text>
</comment>
<evidence type="ECO:0000256" key="7">
    <source>
        <dbReference type="ARBA" id="ARBA00022692"/>
    </source>
</evidence>
<evidence type="ECO:0000313" key="14">
    <source>
        <dbReference type="EMBL" id="MXQ93670.1"/>
    </source>
</evidence>
<dbReference type="AlphaFoldDB" id="A0A6B0RUE3"/>
<evidence type="ECO:0000256" key="11">
    <source>
        <dbReference type="SAM" id="Phobius"/>
    </source>
</evidence>
<evidence type="ECO:0000256" key="8">
    <source>
        <dbReference type="ARBA" id="ARBA00022989"/>
    </source>
</evidence>
<evidence type="ECO:0000256" key="12">
    <source>
        <dbReference type="SAM" id="SignalP"/>
    </source>
</evidence>
<feature type="chain" id="PRO_5025558512" description="ABC1 atypical kinase-like domain-containing protein" evidence="12">
    <location>
        <begin position="26"/>
        <end position="958"/>
    </location>
</feature>
<keyword evidence="7 11" id="KW-0812">Transmembrane</keyword>
<evidence type="ECO:0000256" key="5">
    <source>
        <dbReference type="ARBA" id="ARBA00022448"/>
    </source>
</evidence>
<keyword evidence="8 11" id="KW-1133">Transmembrane helix</keyword>
<dbReference type="GO" id="GO:0005886">
    <property type="term" value="C:plasma membrane"/>
    <property type="evidence" value="ECO:0007669"/>
    <property type="project" value="UniProtKB-SubCell"/>
</dbReference>
<dbReference type="PANTHER" id="PTHR43173:SF28">
    <property type="entry name" value="AARF DOMAIN CONTAINING KINASE 5"/>
    <property type="match status" value="1"/>
</dbReference>
<feature type="transmembrane region" description="Helical" evidence="11">
    <location>
        <begin position="79"/>
        <end position="99"/>
    </location>
</feature>
<keyword evidence="12" id="KW-0732">Signal</keyword>
<reference evidence="14" key="1">
    <citation type="submission" date="2019-10" db="EMBL/GenBank/DDBJ databases">
        <title>The sequence and de novo assembly of the wild yak genome.</title>
        <authorList>
            <person name="Liu Y."/>
        </authorList>
    </citation>
    <scope>NUCLEOTIDE SEQUENCE [LARGE SCALE GENOMIC DNA]</scope>
    <source>
        <strain evidence="14">WY2019</strain>
    </source>
</reference>
<evidence type="ECO:0000256" key="6">
    <source>
        <dbReference type="ARBA" id="ARBA00022475"/>
    </source>
</evidence>
<keyword evidence="6" id="KW-1003">Cell membrane</keyword>
<evidence type="ECO:0000256" key="1">
    <source>
        <dbReference type="ARBA" id="ARBA00000215"/>
    </source>
</evidence>
<comment type="similarity">
    <text evidence="4">Belongs to the protein kinase superfamily. ADCK protein kinase family.</text>
</comment>
<dbReference type="CDD" id="cd13969">
    <property type="entry name" value="ADCK1-like"/>
    <property type="match status" value="1"/>
</dbReference>
<feature type="transmembrane region" description="Helical" evidence="11">
    <location>
        <begin position="292"/>
        <end position="315"/>
    </location>
</feature>
<dbReference type="InterPro" id="IPR009357">
    <property type="entry name" value="Riboflavin_transptr"/>
</dbReference>
<name>A0A6B0RUE3_9CETA</name>
<feature type="transmembrane region" description="Helical" evidence="11">
    <location>
        <begin position="45"/>
        <end position="67"/>
    </location>
</feature>
<dbReference type="InterPro" id="IPR011009">
    <property type="entry name" value="Kinase-like_dom_sf"/>
</dbReference>
<dbReference type="EMBL" id="VBQZ03000096">
    <property type="protein sequence ID" value="MXQ93670.1"/>
    <property type="molecule type" value="Genomic_DNA"/>
</dbReference>
<feature type="transmembrane region" description="Helical" evidence="11">
    <location>
        <begin position="148"/>
        <end position="168"/>
    </location>
</feature>
<keyword evidence="9 11" id="KW-0472">Membrane</keyword>
<gene>
    <name evidence="14" type="ORF">E5288_WYG022316</name>
</gene>
<feature type="transmembrane region" description="Helical" evidence="11">
    <location>
        <begin position="322"/>
        <end position="342"/>
    </location>
</feature>
<dbReference type="Pfam" id="PF03109">
    <property type="entry name" value="ABC1"/>
    <property type="match status" value="2"/>
</dbReference>
<feature type="signal peptide" evidence="12">
    <location>
        <begin position="1"/>
        <end position="25"/>
    </location>
</feature>
<evidence type="ECO:0000256" key="4">
    <source>
        <dbReference type="ARBA" id="ARBA00009670"/>
    </source>
</evidence>
<dbReference type="InterPro" id="IPR051130">
    <property type="entry name" value="Mito_struct-func_regulator"/>
</dbReference>
<feature type="transmembrane region" description="Helical" evidence="11">
    <location>
        <begin position="111"/>
        <end position="136"/>
    </location>
</feature>
<comment type="catalytic activity">
    <reaction evidence="1">
        <text>riboflavin(in) = riboflavin(out)</text>
        <dbReference type="Rhea" id="RHEA:35015"/>
        <dbReference type="ChEBI" id="CHEBI:57986"/>
    </reaction>
</comment>
<sequence length="958" mass="104758">MAAPPLGRLVLTHLLVALFGMGSWAAVNGIWVELPVVVKNLPEGWSLPSYLCVLVALGNLGLLVVTMWKRLAPGKGERVPIQVVQALSVVGTALLAPLWPQVTTVAGQEHSVAFLALAFVLALACCASNVTFLPFLSRLPPPFLRSFFLGQGLSALLPCVLALVQGVGRLECPPTPTNGTPGPPLYFPERFPASTFFGILSTLLVISAAAFQGLLLLLPLPPSVPTGGPGPGLREPPSPAADATPSPERVGPRLLSTHGAFLLGLLAVTNALTNGVLPAVQSYSCLPYGRLAYHLAVVLGSAANPLACFLAMGVLCRSLAGLGGLSLLGMFFGAYLMALAVLSPCPPLVGTSAGVVLVAQLCHFHSALLQGRPKPWPSPATFFRRNLAAPPARPLRPQPLWRKALSAAALGAPLLLGVRYLTAGAQERRRMRLVVDGIGRFSRSLRVGLQISLDYWWCTNVILHGVEENSPRYLEVMSACHQRAADALVAGAISNGGLYVKLGQGLCSFNHLLPPEYIRTLRVLEDRALTRGFREVDELFLEDFQAPPHELFQEFDYQPIAAASLAQVHRARLHDGTVVAVKVRGVPRACGGRGAGSRPSLKPPVQVQYIDLRDRFDGDIHTLELLLHLVELMHPSFGFSWVLQDLKGTLAQELDFENEGRNAERCARELQHFRHVVVPRVHWGTSSKRVLTAEFYEGCKVNDVEAIQSMGLAVQDIAEKLIKAFAEQIFYTGFIHSDPHPGNVLVRKGPDGKAQLVLLDHGLYQFLDEKDRLALCQLWRAIILRDEAAMKAHAAELGVQDYLLFSEVLMQRPVRLGQLWRSRLLSREEAAYMQDMAREHFEEVMAVLKALPRSMLLVLRNVNTVRSINNALGAPVDRYFLMAKSAVRGWSRLAGAMYQSIYGASILRHIRVIWETFKFEVALRLETLSMRLTALLVRVLVYLGIMPDTKGLSKYLET</sequence>
<evidence type="ECO:0000256" key="9">
    <source>
        <dbReference type="ARBA" id="ARBA00023136"/>
    </source>
</evidence>
<dbReference type="InterPro" id="IPR004147">
    <property type="entry name" value="ABC1_dom"/>
</dbReference>
<feature type="region of interest" description="Disordered" evidence="10">
    <location>
        <begin position="227"/>
        <end position="249"/>
    </location>
</feature>
<protein>
    <recommendedName>
        <fullName evidence="13">ABC1 atypical kinase-like domain-containing protein</fullName>
    </recommendedName>
</protein>
<feature type="transmembrane region" description="Helical" evidence="11">
    <location>
        <begin position="259"/>
        <end position="280"/>
    </location>
</feature>
<evidence type="ECO:0000259" key="13">
    <source>
        <dbReference type="Pfam" id="PF03109"/>
    </source>
</evidence>
<organism evidence="14 15">
    <name type="scientific">Bos mutus</name>
    <name type="common">wild yak</name>
    <dbReference type="NCBI Taxonomy" id="72004"/>
    <lineage>
        <taxon>Eukaryota</taxon>
        <taxon>Metazoa</taxon>
        <taxon>Chordata</taxon>
        <taxon>Craniata</taxon>
        <taxon>Vertebrata</taxon>
        <taxon>Euteleostomi</taxon>
        <taxon>Mammalia</taxon>
        <taxon>Eutheria</taxon>
        <taxon>Laurasiatheria</taxon>
        <taxon>Artiodactyla</taxon>
        <taxon>Ruminantia</taxon>
        <taxon>Pecora</taxon>
        <taxon>Bovidae</taxon>
        <taxon>Bovinae</taxon>
        <taxon>Bos</taxon>
    </lineage>
</organism>
<dbReference type="Proteomes" id="UP000322234">
    <property type="component" value="Unassembled WGS sequence"/>
</dbReference>
<feature type="domain" description="ABC1 atypical kinase-like" evidence="13">
    <location>
        <begin position="605"/>
        <end position="792"/>
    </location>
</feature>
<keyword evidence="15" id="KW-1185">Reference proteome</keyword>
<dbReference type="InterPro" id="IPR045307">
    <property type="entry name" value="ADCK1_dom"/>
</dbReference>
<comment type="subcellular location">
    <subcellularLocation>
        <location evidence="2">Cell membrane</location>
        <topology evidence="2">Multi-pass membrane protein</topology>
    </subcellularLocation>
</comment>
<feature type="domain" description="ABC1 atypical kinase-like" evidence="13">
    <location>
        <begin position="524"/>
        <end position="584"/>
    </location>
</feature>
<evidence type="ECO:0000313" key="15">
    <source>
        <dbReference type="Proteomes" id="UP000322234"/>
    </source>
</evidence>
<keyword evidence="5" id="KW-0813">Transport</keyword>
<evidence type="ECO:0000256" key="2">
    <source>
        <dbReference type="ARBA" id="ARBA00004651"/>
    </source>
</evidence>
<evidence type="ECO:0000256" key="3">
    <source>
        <dbReference type="ARBA" id="ARBA00006366"/>
    </source>
</evidence>
<evidence type="ECO:0000256" key="10">
    <source>
        <dbReference type="SAM" id="MobiDB-lite"/>
    </source>
</evidence>
<dbReference type="PANTHER" id="PTHR43173">
    <property type="entry name" value="ABC1 FAMILY PROTEIN"/>
    <property type="match status" value="1"/>
</dbReference>
<feature type="transmembrane region" description="Helical" evidence="11">
    <location>
        <begin position="196"/>
        <end position="218"/>
    </location>
</feature>
<proteinExistence type="inferred from homology"/>